<proteinExistence type="predicted"/>
<keyword evidence="2" id="KW-1133">Transmembrane helix</keyword>
<keyword evidence="2" id="KW-0472">Membrane</keyword>
<dbReference type="EMBL" id="DAAQWE010000003">
    <property type="protein sequence ID" value="HAE1121043.1"/>
    <property type="molecule type" value="Genomic_DNA"/>
</dbReference>
<accession>A0A5T4GZ47</accession>
<organism evidence="3">
    <name type="scientific">Salmonella enteritidis</name>
    <dbReference type="NCBI Taxonomy" id="149539"/>
    <lineage>
        <taxon>Bacteria</taxon>
        <taxon>Pseudomonadati</taxon>
        <taxon>Pseudomonadota</taxon>
        <taxon>Gammaproteobacteria</taxon>
        <taxon>Enterobacterales</taxon>
        <taxon>Enterobacteriaceae</taxon>
        <taxon>Salmonella</taxon>
    </lineage>
</organism>
<evidence type="ECO:0000256" key="1">
    <source>
        <dbReference type="SAM" id="MobiDB-lite"/>
    </source>
</evidence>
<gene>
    <name evidence="3" type="ORF">FI281_06625</name>
    <name evidence="5" type="ORF">G2326_03515</name>
    <name evidence="4" type="ORF">GDH40_07220</name>
</gene>
<reference evidence="3" key="3">
    <citation type="submission" date="2019-06" db="EMBL/GenBank/DDBJ databases">
        <authorList>
            <person name="Ashton P.M."/>
            <person name="Dallman T."/>
            <person name="Nair S."/>
            <person name="De Pinna E."/>
            <person name="Peters T."/>
            <person name="Grant K."/>
        </authorList>
    </citation>
    <scope>NUCLEOTIDE SEQUENCE</scope>
    <source>
        <strain evidence="3">728720</strain>
        <strain evidence="4">823444</strain>
    </source>
</reference>
<evidence type="ECO:0000313" key="4">
    <source>
        <dbReference type="EMBL" id="EDH3936715.1"/>
    </source>
</evidence>
<reference evidence="5" key="2">
    <citation type="submission" date="2019-01" db="EMBL/GenBank/DDBJ databases">
        <authorList>
            <consortium name="NCBI Pathogen Detection Project"/>
        </authorList>
    </citation>
    <scope>NUCLEOTIDE SEQUENCE</scope>
    <source>
        <strain evidence="5">Sam_60cba0f0-0a07-4d79-a418-bf6a5ffef569</strain>
    </source>
</reference>
<comment type="caution">
    <text evidence="3">The sequence shown here is derived from an EMBL/GenBank/DDBJ whole genome shotgun (WGS) entry which is preliminary data.</text>
</comment>
<evidence type="ECO:0000313" key="3">
    <source>
        <dbReference type="EMBL" id="EBG5847186.1"/>
    </source>
</evidence>
<reference evidence="5" key="1">
    <citation type="journal article" date="2018" name="Genome Biol.">
        <title>SKESA: strategic k-mer extension for scrupulous assemblies.</title>
        <authorList>
            <person name="Souvorov A."/>
            <person name="Agarwala R."/>
            <person name="Lipman D.J."/>
        </authorList>
    </citation>
    <scope>NUCLEOTIDE SEQUENCE</scope>
    <source>
        <strain evidence="5">Sam_60cba0f0-0a07-4d79-a418-bf6a5ffef569</strain>
    </source>
</reference>
<keyword evidence="2" id="KW-0812">Transmembrane</keyword>
<feature type="transmembrane region" description="Helical" evidence="2">
    <location>
        <begin position="6"/>
        <end position="24"/>
    </location>
</feature>
<protein>
    <submittedName>
        <fullName evidence="3">Uncharacterized protein</fullName>
    </submittedName>
</protein>
<dbReference type="AlphaFoldDB" id="A0A5T4GZ47"/>
<evidence type="ECO:0000313" key="5">
    <source>
        <dbReference type="EMBL" id="HAE1121043.1"/>
    </source>
</evidence>
<dbReference type="EMBL" id="AAMHMR010000003">
    <property type="protein sequence ID" value="EDH3936715.1"/>
    <property type="molecule type" value="Genomic_DNA"/>
</dbReference>
<sequence>MDWITHIITFFVGLGAGWSIRIVYSSRKQVGDTTKNSNNKTVTQSGNSVTNGSIVGGNQDRSH</sequence>
<name>A0A5T4GZ47_SALEN</name>
<feature type="region of interest" description="Disordered" evidence="1">
    <location>
        <begin position="29"/>
        <end position="63"/>
    </location>
</feature>
<evidence type="ECO:0000256" key="2">
    <source>
        <dbReference type="SAM" id="Phobius"/>
    </source>
</evidence>
<dbReference type="EMBL" id="AAFJID010000003">
    <property type="protein sequence ID" value="EBG5847186.1"/>
    <property type="molecule type" value="Genomic_DNA"/>
</dbReference>
<feature type="compositionally biased region" description="Polar residues" evidence="1">
    <location>
        <begin position="29"/>
        <end position="53"/>
    </location>
</feature>